<dbReference type="AlphaFoldDB" id="A0A0E9R525"/>
<reference evidence="1" key="1">
    <citation type="submission" date="2014-11" db="EMBL/GenBank/DDBJ databases">
        <authorList>
            <person name="Amaro Gonzalez C."/>
        </authorList>
    </citation>
    <scope>NUCLEOTIDE SEQUENCE</scope>
</reference>
<reference evidence="1" key="2">
    <citation type="journal article" date="2015" name="Fish Shellfish Immunol.">
        <title>Early steps in the European eel (Anguilla anguilla)-Vibrio vulnificus interaction in the gills: Role of the RtxA13 toxin.</title>
        <authorList>
            <person name="Callol A."/>
            <person name="Pajuelo D."/>
            <person name="Ebbesson L."/>
            <person name="Teles M."/>
            <person name="MacKenzie S."/>
            <person name="Amaro C."/>
        </authorList>
    </citation>
    <scope>NUCLEOTIDE SEQUENCE</scope>
</reference>
<protein>
    <submittedName>
        <fullName evidence="1">Uncharacterized protein</fullName>
    </submittedName>
</protein>
<accession>A0A0E9R525</accession>
<proteinExistence type="predicted"/>
<name>A0A0E9R525_ANGAN</name>
<organism evidence="1">
    <name type="scientific">Anguilla anguilla</name>
    <name type="common">European freshwater eel</name>
    <name type="synonym">Muraena anguilla</name>
    <dbReference type="NCBI Taxonomy" id="7936"/>
    <lineage>
        <taxon>Eukaryota</taxon>
        <taxon>Metazoa</taxon>
        <taxon>Chordata</taxon>
        <taxon>Craniata</taxon>
        <taxon>Vertebrata</taxon>
        <taxon>Euteleostomi</taxon>
        <taxon>Actinopterygii</taxon>
        <taxon>Neopterygii</taxon>
        <taxon>Teleostei</taxon>
        <taxon>Anguilliformes</taxon>
        <taxon>Anguillidae</taxon>
        <taxon>Anguilla</taxon>
    </lineage>
</organism>
<evidence type="ECO:0000313" key="1">
    <source>
        <dbReference type="EMBL" id="JAH24236.1"/>
    </source>
</evidence>
<sequence>MYQMLNDMNNQSMIVFCYREKIILICPKKSVVYNLWWLHQLWGS</sequence>
<dbReference type="EMBL" id="GBXM01084341">
    <property type="protein sequence ID" value="JAH24236.1"/>
    <property type="molecule type" value="Transcribed_RNA"/>
</dbReference>